<dbReference type="GO" id="GO:0005886">
    <property type="term" value="C:plasma membrane"/>
    <property type="evidence" value="ECO:0007669"/>
    <property type="project" value="UniProtKB-SubCell"/>
</dbReference>
<feature type="transmembrane region" description="Helical" evidence="10">
    <location>
        <begin position="224"/>
        <end position="243"/>
    </location>
</feature>
<feature type="transmembrane region" description="Helical" evidence="10">
    <location>
        <begin position="460"/>
        <end position="488"/>
    </location>
</feature>
<dbReference type="Proteomes" id="UP000237351">
    <property type="component" value="Chromosome"/>
</dbReference>
<dbReference type="STRING" id="1414854.GQ61_02355"/>
<comment type="subcellular location">
    <subcellularLocation>
        <location evidence="1">Cell membrane</location>
        <topology evidence="1">Multi-pass membrane protein</topology>
    </subcellularLocation>
    <subcellularLocation>
        <location evidence="10">Membrane</location>
        <topology evidence="10">Multi-pass membrane protein</topology>
    </subcellularLocation>
</comment>
<comment type="function">
    <text evidence="9">Provides the rickettsial cell with host ATP in exchange for rickettsial ADP. This is an obligate exchange system. This energy acquiring activity is an important component of rickettsial parasitism.</text>
</comment>
<dbReference type="NCBIfam" id="TIGR00769">
    <property type="entry name" value="AAA"/>
    <property type="match status" value="1"/>
</dbReference>
<protein>
    <recommendedName>
        <fullName evidence="10">ADP,ATP carrier protein</fullName>
    </recommendedName>
</protein>
<sequence>MSKNTPQEFGKLRAALWPIHGYELKKFLPMGFMMFFILFNYTILRDVKDALVVTAPKSGAEVIPFIKGWLVVASAFVFFFVYTKLTNIFSAEKLFYGIVIFFIAFFGLFAFFIYPNRELFHPSQDFIQQVQDSYPRLRYIVAIYGIWSYAVFYMMAELWGSVMVSLLFWQFANEITRTQEAKRFYALFTLIANVALIFSGETIARFSELEHAEGVDSWGVSLRWMMGTVVVFGAITMFIYRWMQKNVLTNPMYYDAAEAAQSKTKKVKKPKLGIMESLKFIFTNPYLGLLAILVIGYGVSINIIELLWKSRLKEAFPDPNSYAWFMGNFSKYTGIVTMALIFMTKGVVRKFGWMTAAIVTPLIVFITGGLFFLFIAFDQEMTLFMENIGLVGFTALMLAAYIGAAQNILSKGTKYSLFDPTKEMAYIPLDQESKVKGKAAVDVIGGRLGKGMGGWINQGLLLITAGNAMTIFPYLSIIVSVVVLIWLISVKALNTRYLAMLKASPESSK</sequence>
<dbReference type="Pfam" id="PF03219">
    <property type="entry name" value="TLC"/>
    <property type="match status" value="1"/>
</dbReference>
<evidence type="ECO:0000256" key="1">
    <source>
        <dbReference type="ARBA" id="ARBA00004651"/>
    </source>
</evidence>
<evidence type="ECO:0000256" key="2">
    <source>
        <dbReference type="ARBA" id="ARBA00007127"/>
    </source>
</evidence>
<keyword evidence="8 10" id="KW-0472">Membrane</keyword>
<evidence type="ECO:0000256" key="10">
    <source>
        <dbReference type="RuleBase" id="RU363121"/>
    </source>
</evidence>
<dbReference type="EMBL" id="CP008743">
    <property type="protein sequence ID" value="ARN84359.1"/>
    <property type="molecule type" value="Genomic_DNA"/>
</dbReference>
<dbReference type="RefSeq" id="WP_085783744.1">
    <property type="nucleotide sequence ID" value="NZ_CP008743.1"/>
</dbReference>
<comment type="similarity">
    <text evidence="2 10">Belongs to the ADP/ATP translocase tlc family.</text>
</comment>
<keyword evidence="4 10" id="KW-0812">Transmembrane</keyword>
<dbReference type="GO" id="GO:0005524">
    <property type="term" value="F:ATP binding"/>
    <property type="evidence" value="ECO:0007669"/>
    <property type="project" value="UniProtKB-KW"/>
</dbReference>
<keyword evidence="3 10" id="KW-0813">Transport</keyword>
<proteinExistence type="inferred from homology"/>
<feature type="transmembrane region" description="Helical" evidence="10">
    <location>
        <begin position="351"/>
        <end position="377"/>
    </location>
</feature>
<feature type="transmembrane region" description="Helical" evidence="10">
    <location>
        <begin position="324"/>
        <end position="344"/>
    </location>
</feature>
<evidence type="ECO:0000256" key="7">
    <source>
        <dbReference type="ARBA" id="ARBA00022989"/>
    </source>
</evidence>
<keyword evidence="12" id="KW-1185">Reference proteome</keyword>
<dbReference type="OrthoDB" id="19786at2"/>
<keyword evidence="6 10" id="KW-0067">ATP-binding</keyword>
<reference evidence="11 12" key="1">
    <citation type="submission" date="2014-06" db="EMBL/GenBank/DDBJ databases">
        <title>The genome of the endonuclear symbiont Nucleicultrix amoebiphila.</title>
        <authorList>
            <person name="Schulz F."/>
            <person name="Horn M."/>
        </authorList>
    </citation>
    <scope>NUCLEOTIDE SEQUENCE [LARGE SCALE GENOMIC DNA]</scope>
    <source>
        <strain evidence="11 12">FS5</strain>
    </source>
</reference>
<keyword evidence="5 10" id="KW-0547">Nucleotide-binding</keyword>
<dbReference type="AlphaFoldDB" id="A0A1W6N3J5"/>
<dbReference type="GO" id="GO:0005471">
    <property type="term" value="F:ATP:ADP antiporter activity"/>
    <property type="evidence" value="ECO:0007669"/>
    <property type="project" value="InterPro"/>
</dbReference>
<feature type="transmembrane region" description="Helical" evidence="10">
    <location>
        <begin position="94"/>
        <end position="114"/>
    </location>
</feature>
<evidence type="ECO:0000256" key="6">
    <source>
        <dbReference type="ARBA" id="ARBA00022840"/>
    </source>
</evidence>
<feature type="transmembrane region" description="Helical" evidence="10">
    <location>
        <begin position="286"/>
        <end position="304"/>
    </location>
</feature>
<feature type="transmembrane region" description="Helical" evidence="10">
    <location>
        <begin position="64"/>
        <end position="82"/>
    </location>
</feature>
<feature type="transmembrane region" description="Helical" evidence="10">
    <location>
        <begin position="184"/>
        <end position="204"/>
    </location>
</feature>
<evidence type="ECO:0000313" key="12">
    <source>
        <dbReference type="Proteomes" id="UP000237351"/>
    </source>
</evidence>
<dbReference type="SUPFAM" id="SSF103473">
    <property type="entry name" value="MFS general substrate transporter"/>
    <property type="match status" value="1"/>
</dbReference>
<feature type="transmembrane region" description="Helical" evidence="10">
    <location>
        <begin position="383"/>
        <end position="404"/>
    </location>
</feature>
<evidence type="ECO:0000256" key="4">
    <source>
        <dbReference type="ARBA" id="ARBA00022692"/>
    </source>
</evidence>
<dbReference type="InterPro" id="IPR036259">
    <property type="entry name" value="MFS_trans_sf"/>
</dbReference>
<evidence type="ECO:0000256" key="8">
    <source>
        <dbReference type="ARBA" id="ARBA00023136"/>
    </source>
</evidence>
<feature type="transmembrane region" description="Helical" evidence="10">
    <location>
        <begin position="27"/>
        <end position="44"/>
    </location>
</feature>
<feature type="transmembrane region" description="Helical" evidence="10">
    <location>
        <begin position="146"/>
        <end position="172"/>
    </location>
</feature>
<dbReference type="PANTHER" id="PTHR31187">
    <property type="match status" value="1"/>
</dbReference>
<evidence type="ECO:0000256" key="5">
    <source>
        <dbReference type="ARBA" id="ARBA00022741"/>
    </source>
</evidence>
<organism evidence="11 12">
    <name type="scientific">Candidatus Nucleicultrix amoebiphila FS5</name>
    <dbReference type="NCBI Taxonomy" id="1414854"/>
    <lineage>
        <taxon>Bacteria</taxon>
        <taxon>Pseudomonadati</taxon>
        <taxon>Pseudomonadota</taxon>
        <taxon>Alphaproteobacteria</taxon>
        <taxon>Holosporales</taxon>
        <taxon>Candidatus Nucleicultricaceae</taxon>
        <taxon>Candidatus Nucleicultrix</taxon>
    </lineage>
</organism>
<dbReference type="KEGG" id="naf:GQ61_02355"/>
<evidence type="ECO:0000256" key="9">
    <source>
        <dbReference type="ARBA" id="ARBA00024792"/>
    </source>
</evidence>
<dbReference type="InterPro" id="IPR004667">
    <property type="entry name" value="ADP_ATP_car_bac_type"/>
</dbReference>
<gene>
    <name evidence="11" type="ORF">GQ61_02355</name>
</gene>
<dbReference type="PANTHER" id="PTHR31187:SF1">
    <property type="entry name" value="ADP,ATP CARRIER PROTEIN 1"/>
    <property type="match status" value="1"/>
</dbReference>
<evidence type="ECO:0000256" key="3">
    <source>
        <dbReference type="ARBA" id="ARBA00022448"/>
    </source>
</evidence>
<keyword evidence="7 10" id="KW-1133">Transmembrane helix</keyword>
<name>A0A1W6N3J5_9PROT</name>
<accession>A0A1W6N3J5</accession>
<evidence type="ECO:0000313" key="11">
    <source>
        <dbReference type="EMBL" id="ARN84359.1"/>
    </source>
</evidence>